<dbReference type="EMBL" id="NMQW01000027">
    <property type="protein sequence ID" value="OXM84601.1"/>
    <property type="molecule type" value="Genomic_DNA"/>
</dbReference>
<dbReference type="AlphaFoldDB" id="A0A229UML0"/>
<keyword evidence="3" id="KW-1185">Reference proteome</keyword>
<evidence type="ECO:0000313" key="2">
    <source>
        <dbReference type="EMBL" id="OXM84601.1"/>
    </source>
</evidence>
<accession>A0A229UML0</accession>
<dbReference type="RefSeq" id="WP_094016457.1">
    <property type="nucleotide sequence ID" value="NZ_NMQW01000027.1"/>
</dbReference>
<dbReference type="OrthoDB" id="2666303at2"/>
<gene>
    <name evidence="2" type="ORF">CF651_19025</name>
</gene>
<protein>
    <submittedName>
        <fullName evidence="2">Uncharacterized protein</fullName>
    </submittedName>
</protein>
<reference evidence="2 3" key="1">
    <citation type="submission" date="2017-07" db="EMBL/GenBank/DDBJ databases">
        <title>Genome sequencing and assembly of Paenibacillus rigui.</title>
        <authorList>
            <person name="Mayilraj S."/>
        </authorList>
    </citation>
    <scope>NUCLEOTIDE SEQUENCE [LARGE SCALE GENOMIC DNA]</scope>
    <source>
        <strain evidence="2 3">JCM 16352</strain>
    </source>
</reference>
<name>A0A229UML0_9BACL</name>
<dbReference type="Proteomes" id="UP000215509">
    <property type="component" value="Unassembled WGS sequence"/>
</dbReference>
<proteinExistence type="predicted"/>
<sequence length="93" mass="10111">MGIKVNNGHSFLHPASGLIIGPGDVYHDGDDEQTVEESLSPSPLSVEEFKALSAQEQKDLLLSMEIEAGSNEPQRIEQYTDWLNAQANAGRTS</sequence>
<comment type="caution">
    <text evidence="2">The sequence shown here is derived from an EMBL/GenBank/DDBJ whole genome shotgun (WGS) entry which is preliminary data.</text>
</comment>
<evidence type="ECO:0000313" key="3">
    <source>
        <dbReference type="Proteomes" id="UP000215509"/>
    </source>
</evidence>
<evidence type="ECO:0000256" key="1">
    <source>
        <dbReference type="SAM" id="MobiDB-lite"/>
    </source>
</evidence>
<organism evidence="2 3">
    <name type="scientific">Paenibacillus rigui</name>
    <dbReference type="NCBI Taxonomy" id="554312"/>
    <lineage>
        <taxon>Bacteria</taxon>
        <taxon>Bacillati</taxon>
        <taxon>Bacillota</taxon>
        <taxon>Bacilli</taxon>
        <taxon>Bacillales</taxon>
        <taxon>Paenibacillaceae</taxon>
        <taxon>Paenibacillus</taxon>
    </lineage>
</organism>
<feature type="region of interest" description="Disordered" evidence="1">
    <location>
        <begin position="22"/>
        <end position="43"/>
    </location>
</feature>